<gene>
    <name evidence="6" type="primary">LOC107006340</name>
</gene>
<evidence type="ECO:0000259" key="4">
    <source>
        <dbReference type="PROSITE" id="PS50158"/>
    </source>
</evidence>
<evidence type="ECO:0000256" key="3">
    <source>
        <dbReference type="SAM" id="Phobius"/>
    </source>
</evidence>
<reference evidence="6" key="2">
    <citation type="submission" date="2025-08" db="UniProtKB">
        <authorList>
            <consortium name="RefSeq"/>
        </authorList>
    </citation>
    <scope>IDENTIFICATION</scope>
</reference>
<feature type="domain" description="CCHC-type" evidence="4">
    <location>
        <begin position="163"/>
        <end position="178"/>
    </location>
</feature>
<feature type="compositionally biased region" description="Polar residues" evidence="2">
    <location>
        <begin position="185"/>
        <end position="195"/>
    </location>
</feature>
<evidence type="ECO:0000256" key="2">
    <source>
        <dbReference type="SAM" id="MobiDB-lite"/>
    </source>
</evidence>
<dbReference type="RefSeq" id="XP_015060397.1">
    <property type="nucleotide sequence ID" value="XM_015204911.1"/>
</dbReference>
<protein>
    <submittedName>
        <fullName evidence="6">Uncharacterized protein LOC107006340</fullName>
    </submittedName>
</protein>
<reference evidence="5" key="1">
    <citation type="journal article" date="2014" name="Nat. Genet.">
        <title>The genome of the stress-tolerant wild tomato species Solanum pennellii.</title>
        <authorList>
            <person name="Bolger A."/>
            <person name="Scossa F."/>
            <person name="Bolger M.E."/>
            <person name="Lanz C."/>
            <person name="Maumus F."/>
            <person name="Tohge T."/>
            <person name="Quesneville H."/>
            <person name="Alseekh S."/>
            <person name="Sorensen I."/>
            <person name="Lichtenstein G."/>
            <person name="Fich E.A."/>
            <person name="Conte M."/>
            <person name="Keller H."/>
            <person name="Schneeberger K."/>
            <person name="Schwacke R."/>
            <person name="Ofner I."/>
            <person name="Vrebalov J."/>
            <person name="Xu Y."/>
            <person name="Osorio S."/>
            <person name="Aflitos S.A."/>
            <person name="Schijlen E."/>
            <person name="Jimenez-Gomez J.M."/>
            <person name="Ryngajllo M."/>
            <person name="Kimura S."/>
            <person name="Kumar R."/>
            <person name="Koenig D."/>
            <person name="Headland L.R."/>
            <person name="Maloof J.N."/>
            <person name="Sinha N."/>
            <person name="van Ham R.C."/>
            <person name="Lankhorst R.K."/>
            <person name="Mao L."/>
            <person name="Vogel A."/>
            <person name="Arsova B."/>
            <person name="Panstruga R."/>
            <person name="Fei Z."/>
            <person name="Rose J.K."/>
            <person name="Zamir D."/>
            <person name="Carrari F."/>
            <person name="Giovannoni J.J."/>
            <person name="Weigel D."/>
            <person name="Usadel B."/>
            <person name="Fernie A.R."/>
        </authorList>
    </citation>
    <scope>NUCLEOTIDE SEQUENCE [LARGE SCALE GENOMIC DNA]</scope>
    <source>
        <strain evidence="5">cv. LA0716</strain>
    </source>
</reference>
<dbReference type="GeneID" id="107006340"/>
<dbReference type="PROSITE" id="PS50158">
    <property type="entry name" value="ZF_CCHC"/>
    <property type="match status" value="1"/>
</dbReference>
<keyword evidence="3" id="KW-1133">Transmembrane helix</keyword>
<sequence length="257" mass="28814">MGATDTKKDELAFYQLKNVAQTWCKIWQDREMREAKVKECINLKQGSMTVRDYSLKFVKMSSYDTFLVSNNRDEMSRFLTGITGDLEEKCRDAMLPNNMDLSRLMVHVHQVEDNQKKGGVSDARKPKTYDQAGPSNCGNRNNFGVCEQPKFKKGHRVQGNNACFGCGKNGHMVKECPQRRGKTGGNAQPTPNPQGTAVAEPPKRNNFYALKVRKEQEKSANVVTGSTLFFVTSLLALTLEIFPEFLHDPIVVGTILG</sequence>
<dbReference type="InterPro" id="IPR001878">
    <property type="entry name" value="Znf_CCHC"/>
</dbReference>
<dbReference type="InterPro" id="IPR036875">
    <property type="entry name" value="Znf_CCHC_sf"/>
</dbReference>
<keyword evidence="1" id="KW-0863">Zinc-finger</keyword>
<keyword evidence="1" id="KW-0862">Zinc</keyword>
<dbReference type="SMART" id="SM00343">
    <property type="entry name" value="ZnF_C2HC"/>
    <property type="match status" value="1"/>
</dbReference>
<dbReference type="PANTHER" id="PTHR34482">
    <property type="entry name" value="DNA DAMAGE-INDUCIBLE PROTEIN 1-LIKE"/>
    <property type="match status" value="1"/>
</dbReference>
<organism evidence="5 6">
    <name type="scientific">Solanum pennellii</name>
    <name type="common">Tomato</name>
    <name type="synonym">Lycopersicon pennellii</name>
    <dbReference type="NCBI Taxonomy" id="28526"/>
    <lineage>
        <taxon>Eukaryota</taxon>
        <taxon>Viridiplantae</taxon>
        <taxon>Streptophyta</taxon>
        <taxon>Embryophyta</taxon>
        <taxon>Tracheophyta</taxon>
        <taxon>Spermatophyta</taxon>
        <taxon>Magnoliopsida</taxon>
        <taxon>eudicotyledons</taxon>
        <taxon>Gunneridae</taxon>
        <taxon>Pentapetalae</taxon>
        <taxon>asterids</taxon>
        <taxon>lamiids</taxon>
        <taxon>Solanales</taxon>
        <taxon>Solanaceae</taxon>
        <taxon>Solanoideae</taxon>
        <taxon>Solaneae</taxon>
        <taxon>Solanum</taxon>
        <taxon>Solanum subgen. Lycopersicon</taxon>
    </lineage>
</organism>
<dbReference type="Pfam" id="PF00098">
    <property type="entry name" value="zf-CCHC"/>
    <property type="match status" value="1"/>
</dbReference>
<accession>A0ABM1FQV8</accession>
<evidence type="ECO:0000313" key="6">
    <source>
        <dbReference type="RefSeq" id="XP_015060397.1"/>
    </source>
</evidence>
<dbReference type="PANTHER" id="PTHR34482:SF57">
    <property type="entry name" value="RETROTRANSPOSON GAG DOMAIN-CONTAINING PROTEIN"/>
    <property type="match status" value="1"/>
</dbReference>
<feature type="transmembrane region" description="Helical" evidence="3">
    <location>
        <begin position="220"/>
        <end position="239"/>
    </location>
</feature>
<keyword evidence="1" id="KW-0479">Metal-binding</keyword>
<keyword evidence="3" id="KW-0472">Membrane</keyword>
<keyword evidence="5" id="KW-1185">Reference proteome</keyword>
<dbReference type="Gene3D" id="4.10.60.10">
    <property type="entry name" value="Zinc finger, CCHC-type"/>
    <property type="match status" value="1"/>
</dbReference>
<proteinExistence type="predicted"/>
<dbReference type="SUPFAM" id="SSF57756">
    <property type="entry name" value="Retrovirus zinc finger-like domains"/>
    <property type="match status" value="1"/>
</dbReference>
<feature type="region of interest" description="Disordered" evidence="2">
    <location>
        <begin position="178"/>
        <end position="201"/>
    </location>
</feature>
<feature type="region of interest" description="Disordered" evidence="2">
    <location>
        <begin position="113"/>
        <end position="135"/>
    </location>
</feature>
<dbReference type="Proteomes" id="UP000694930">
    <property type="component" value="Chromosome 12"/>
</dbReference>
<name>A0ABM1FQV8_SOLPN</name>
<keyword evidence="3" id="KW-0812">Transmembrane</keyword>
<evidence type="ECO:0000256" key="1">
    <source>
        <dbReference type="PROSITE-ProRule" id="PRU00047"/>
    </source>
</evidence>
<evidence type="ECO:0000313" key="5">
    <source>
        <dbReference type="Proteomes" id="UP000694930"/>
    </source>
</evidence>